<dbReference type="InterPro" id="IPR052337">
    <property type="entry name" value="SAT4-like"/>
</dbReference>
<feature type="transmembrane region" description="Helical" evidence="6">
    <location>
        <begin position="131"/>
        <end position="151"/>
    </location>
</feature>
<dbReference type="AlphaFoldDB" id="A0A8H6CDZ0"/>
<gene>
    <name evidence="8" type="ORF">HO133_002282</name>
</gene>
<keyword evidence="4 6" id="KW-0472">Membrane</keyword>
<dbReference type="Proteomes" id="UP000593566">
    <property type="component" value="Unassembled WGS sequence"/>
</dbReference>
<feature type="domain" description="Rhodopsin" evidence="7">
    <location>
        <begin position="36"/>
        <end position="213"/>
    </location>
</feature>
<evidence type="ECO:0000256" key="1">
    <source>
        <dbReference type="ARBA" id="ARBA00004141"/>
    </source>
</evidence>
<dbReference type="Pfam" id="PF20684">
    <property type="entry name" value="Fung_rhodopsin"/>
    <property type="match status" value="1"/>
</dbReference>
<comment type="caution">
    <text evidence="8">The sequence shown here is derived from an EMBL/GenBank/DDBJ whole genome shotgun (WGS) entry which is preliminary data.</text>
</comment>
<dbReference type="PANTHER" id="PTHR33048:SF47">
    <property type="entry name" value="INTEGRAL MEMBRANE PROTEIN-RELATED"/>
    <property type="match status" value="1"/>
</dbReference>
<feature type="transmembrane region" description="Helical" evidence="6">
    <location>
        <begin position="177"/>
        <end position="201"/>
    </location>
</feature>
<keyword evidence="9" id="KW-1185">Reference proteome</keyword>
<dbReference type="EMBL" id="JACCJB010000014">
    <property type="protein sequence ID" value="KAF6221426.1"/>
    <property type="molecule type" value="Genomic_DNA"/>
</dbReference>
<protein>
    <recommendedName>
        <fullName evidence="7">Rhodopsin domain-containing protein</fullName>
    </recommendedName>
</protein>
<evidence type="ECO:0000256" key="3">
    <source>
        <dbReference type="ARBA" id="ARBA00022989"/>
    </source>
</evidence>
<proteinExistence type="inferred from homology"/>
<comment type="subcellular location">
    <subcellularLocation>
        <location evidence="1">Membrane</location>
        <topology evidence="1">Multi-pass membrane protein</topology>
    </subcellularLocation>
</comment>
<feature type="transmembrane region" description="Helical" evidence="6">
    <location>
        <begin position="20"/>
        <end position="43"/>
    </location>
</feature>
<organism evidence="8 9">
    <name type="scientific">Letharia lupina</name>
    <dbReference type="NCBI Taxonomy" id="560253"/>
    <lineage>
        <taxon>Eukaryota</taxon>
        <taxon>Fungi</taxon>
        <taxon>Dikarya</taxon>
        <taxon>Ascomycota</taxon>
        <taxon>Pezizomycotina</taxon>
        <taxon>Lecanoromycetes</taxon>
        <taxon>OSLEUM clade</taxon>
        <taxon>Lecanoromycetidae</taxon>
        <taxon>Lecanorales</taxon>
        <taxon>Lecanorineae</taxon>
        <taxon>Parmeliaceae</taxon>
        <taxon>Letharia</taxon>
    </lineage>
</organism>
<dbReference type="PANTHER" id="PTHR33048">
    <property type="entry name" value="PTH11-LIKE INTEGRAL MEMBRANE PROTEIN (AFU_ORTHOLOGUE AFUA_5G11245)"/>
    <property type="match status" value="1"/>
</dbReference>
<name>A0A8H6CDZ0_9LECA</name>
<dbReference type="RefSeq" id="XP_037150861.1">
    <property type="nucleotide sequence ID" value="XM_037293208.1"/>
</dbReference>
<feature type="transmembrane region" description="Helical" evidence="6">
    <location>
        <begin position="55"/>
        <end position="77"/>
    </location>
</feature>
<dbReference type="GO" id="GO:0016020">
    <property type="term" value="C:membrane"/>
    <property type="evidence" value="ECO:0007669"/>
    <property type="project" value="UniProtKB-SubCell"/>
</dbReference>
<feature type="transmembrane region" description="Helical" evidence="6">
    <location>
        <begin position="97"/>
        <end position="119"/>
    </location>
</feature>
<evidence type="ECO:0000313" key="9">
    <source>
        <dbReference type="Proteomes" id="UP000593566"/>
    </source>
</evidence>
<accession>A0A8H6CDZ0</accession>
<reference evidence="8 9" key="1">
    <citation type="journal article" date="2020" name="Genomics">
        <title>Complete, high-quality genomes from long-read metagenomic sequencing of two wolf lichen thalli reveals enigmatic genome architecture.</title>
        <authorList>
            <person name="McKenzie S.K."/>
            <person name="Walston R.F."/>
            <person name="Allen J.L."/>
        </authorList>
    </citation>
    <scope>NUCLEOTIDE SEQUENCE [LARGE SCALE GENOMIC DNA]</scope>
    <source>
        <strain evidence="8">WasteWater1</strain>
    </source>
</reference>
<keyword evidence="3 6" id="KW-1133">Transmembrane helix</keyword>
<evidence type="ECO:0000256" key="2">
    <source>
        <dbReference type="ARBA" id="ARBA00022692"/>
    </source>
</evidence>
<keyword evidence="2 6" id="KW-0812">Transmembrane</keyword>
<evidence type="ECO:0000256" key="6">
    <source>
        <dbReference type="SAM" id="Phobius"/>
    </source>
</evidence>
<dbReference type="InterPro" id="IPR049326">
    <property type="entry name" value="Rhodopsin_dom_fungi"/>
</dbReference>
<evidence type="ECO:0000313" key="8">
    <source>
        <dbReference type="EMBL" id="KAF6221426.1"/>
    </source>
</evidence>
<evidence type="ECO:0000256" key="5">
    <source>
        <dbReference type="ARBA" id="ARBA00038359"/>
    </source>
</evidence>
<sequence>MSGSGLSLHDRDDNHGGGIIASEVITTFLASMTVALRLATRIWIVRNVGWDDYTILFAAFGKIIGSGLVIVEVHYGFGRHNVALTHWQLIEFMKYSYGEWIQTFQTLMFTKISICFFLLRIPVEKHLIRPIQGATVALIISNIVLTLLWIFQCNPIASVWNKQTPGSCFTDGQLQRIIISQALISIISDFMLALFPIVLLWNVQIAPRLKAVLNWQNVNSDPTWESVNNWYWRSWEVCIGIVAACIPALRPGYRTVSAGISSYLSHRSPRKSSDFALVDSRHPSHPPQIEKPTLSTLPLHKLRTILPWERRRKRSQRKQIVLRSMELAWTGLR</sequence>
<evidence type="ECO:0000256" key="4">
    <source>
        <dbReference type="ARBA" id="ARBA00023136"/>
    </source>
</evidence>
<evidence type="ECO:0000259" key="7">
    <source>
        <dbReference type="Pfam" id="PF20684"/>
    </source>
</evidence>
<dbReference type="GeneID" id="59330695"/>
<comment type="similarity">
    <text evidence="5">Belongs to the SAT4 family.</text>
</comment>